<dbReference type="AlphaFoldDB" id="H1W3Z3"/>
<gene>
    <name evidence="2" type="ORF">CH063_04082</name>
</gene>
<sequence length="169" mass="18732">MEGVSASYAGARVPRTCWRAFTFSDEGVGEGREGDGRGGTERKKLMGNARRMGVPHEVSIGLERSPNVVSLGTCTIGRSHCAPLVLPFSSMLCPPAYQSYSTPRPRPPWSVSLFASPSRHHCRSRSPPQRLYSVGEGPDRSDSKRWGLSKANWRARERQWAGREQNGWC</sequence>
<dbReference type="Proteomes" id="UP000007174">
    <property type="component" value="Unassembled WGS sequence"/>
</dbReference>
<protein>
    <submittedName>
        <fullName evidence="2">Uncharacterized protein</fullName>
    </submittedName>
</protein>
<evidence type="ECO:0000313" key="2">
    <source>
        <dbReference type="EMBL" id="CCF47206.1"/>
    </source>
</evidence>
<evidence type="ECO:0000256" key="1">
    <source>
        <dbReference type="SAM" id="MobiDB-lite"/>
    </source>
</evidence>
<feature type="region of interest" description="Disordered" evidence="1">
    <location>
        <begin position="120"/>
        <end position="148"/>
    </location>
</feature>
<reference evidence="3" key="1">
    <citation type="journal article" date="2012" name="Nat. Genet.">
        <title>Lifestyle transitions in plant pathogenic Colletotrichum fungi deciphered by genome and transcriptome analyses.</title>
        <authorList>
            <person name="O'Connell R.J."/>
            <person name="Thon M.R."/>
            <person name="Hacquard S."/>
            <person name="Amyotte S.G."/>
            <person name="Kleemann J."/>
            <person name="Torres M.F."/>
            <person name="Damm U."/>
            <person name="Buiate E.A."/>
            <person name="Epstein L."/>
            <person name="Alkan N."/>
            <person name="Altmueller J."/>
            <person name="Alvarado-Balderrama L."/>
            <person name="Bauser C.A."/>
            <person name="Becker C."/>
            <person name="Birren B.W."/>
            <person name="Chen Z."/>
            <person name="Choi J."/>
            <person name="Crouch J.A."/>
            <person name="Duvick J.P."/>
            <person name="Farman M.A."/>
            <person name="Gan P."/>
            <person name="Heiman D."/>
            <person name="Henrissat B."/>
            <person name="Howard R.J."/>
            <person name="Kabbage M."/>
            <person name="Koch C."/>
            <person name="Kracher B."/>
            <person name="Kubo Y."/>
            <person name="Law A.D."/>
            <person name="Lebrun M.-H."/>
            <person name="Lee Y.-H."/>
            <person name="Miyara I."/>
            <person name="Moore N."/>
            <person name="Neumann U."/>
            <person name="Nordstroem K."/>
            <person name="Panaccione D.G."/>
            <person name="Panstruga R."/>
            <person name="Place M."/>
            <person name="Proctor R.H."/>
            <person name="Prusky D."/>
            <person name="Rech G."/>
            <person name="Reinhardt R."/>
            <person name="Rollins J.A."/>
            <person name="Rounsley S."/>
            <person name="Schardl C.L."/>
            <person name="Schwartz D.C."/>
            <person name="Shenoy N."/>
            <person name="Shirasu K."/>
            <person name="Sikhakolli U.R."/>
            <person name="Stueber K."/>
            <person name="Sukno S.A."/>
            <person name="Sweigard J.A."/>
            <person name="Takano Y."/>
            <person name="Takahara H."/>
            <person name="Trail F."/>
            <person name="van der Does H.C."/>
            <person name="Voll L.M."/>
            <person name="Will I."/>
            <person name="Young S."/>
            <person name="Zeng Q."/>
            <person name="Zhang J."/>
            <person name="Zhou S."/>
            <person name="Dickman M.B."/>
            <person name="Schulze-Lefert P."/>
            <person name="Ver Loren van Themaat E."/>
            <person name="Ma L.-J."/>
            <person name="Vaillancourt L.J."/>
        </authorList>
    </citation>
    <scope>NUCLEOTIDE SEQUENCE [LARGE SCALE GENOMIC DNA]</scope>
    <source>
        <strain evidence="3">IMI 349063</strain>
    </source>
</reference>
<accession>H1W3Z3</accession>
<name>H1W3Z3_COLHI</name>
<dbReference type="HOGENOM" id="CLU_1582337_0_0_1"/>
<feature type="non-terminal residue" evidence="2">
    <location>
        <position position="169"/>
    </location>
</feature>
<proteinExistence type="predicted"/>
<organism evidence="2 3">
    <name type="scientific">Colletotrichum higginsianum (strain IMI 349063)</name>
    <name type="common">Crucifer anthracnose fungus</name>
    <dbReference type="NCBI Taxonomy" id="759273"/>
    <lineage>
        <taxon>Eukaryota</taxon>
        <taxon>Fungi</taxon>
        <taxon>Dikarya</taxon>
        <taxon>Ascomycota</taxon>
        <taxon>Pezizomycotina</taxon>
        <taxon>Sordariomycetes</taxon>
        <taxon>Hypocreomycetidae</taxon>
        <taxon>Glomerellales</taxon>
        <taxon>Glomerellaceae</taxon>
        <taxon>Colletotrichum</taxon>
        <taxon>Colletotrichum destructivum species complex</taxon>
    </lineage>
</organism>
<evidence type="ECO:0000313" key="3">
    <source>
        <dbReference type="Proteomes" id="UP000007174"/>
    </source>
</evidence>
<dbReference type="EMBL" id="CACQ02009468">
    <property type="protein sequence ID" value="CCF47206.1"/>
    <property type="molecule type" value="Genomic_DNA"/>
</dbReference>